<name>A0ABS8Z8L4_9PSEU</name>
<sequence length="198" mass="22200">MKLVPATSLPDLAQVRKIYEDGFSARLRTPFEDLLADRALVLTDGSPRGFAVLRELGPTGWVFLRYFVVGERGRGLGAVLWDEVRREMAGFTRIVYDVEDPAEDGIDEAERTIRERRISFYTRLDAVLLPIKGYHQPNEDEPHPMLLMAADLTQPQTAPIVGDDLRDTMLAVYRYRYGLTATDPVVSDTLRASGLSGT</sequence>
<dbReference type="InterPro" id="IPR000182">
    <property type="entry name" value="GNAT_dom"/>
</dbReference>
<dbReference type="EMBL" id="JAJVCN010000001">
    <property type="protein sequence ID" value="MCE7002898.1"/>
    <property type="molecule type" value="Genomic_DNA"/>
</dbReference>
<dbReference type="PROSITE" id="PS51186">
    <property type="entry name" value="GNAT"/>
    <property type="match status" value="1"/>
</dbReference>
<dbReference type="SUPFAM" id="SSF55729">
    <property type="entry name" value="Acyl-CoA N-acyltransferases (Nat)"/>
    <property type="match status" value="1"/>
</dbReference>
<protein>
    <recommendedName>
        <fullName evidence="1">N-acetyltransferase domain-containing protein</fullName>
    </recommendedName>
</protein>
<evidence type="ECO:0000259" key="1">
    <source>
        <dbReference type="PROSITE" id="PS51186"/>
    </source>
</evidence>
<reference evidence="2 3" key="1">
    <citation type="submission" date="2021-12" db="EMBL/GenBank/DDBJ databases">
        <title>Genome sequence of Kibdelosporangium philippinense ATCC 49844.</title>
        <authorList>
            <person name="Fedorov E.A."/>
            <person name="Omeragic M."/>
            <person name="Shalygina K.F."/>
            <person name="Maclea K.S."/>
        </authorList>
    </citation>
    <scope>NUCLEOTIDE SEQUENCE [LARGE SCALE GENOMIC DNA]</scope>
    <source>
        <strain evidence="2 3">ATCC 49844</strain>
    </source>
</reference>
<proteinExistence type="predicted"/>
<dbReference type="InterPro" id="IPR016181">
    <property type="entry name" value="Acyl_CoA_acyltransferase"/>
</dbReference>
<dbReference type="Proteomes" id="UP001521150">
    <property type="component" value="Unassembled WGS sequence"/>
</dbReference>
<evidence type="ECO:0000313" key="2">
    <source>
        <dbReference type="EMBL" id="MCE7002898.1"/>
    </source>
</evidence>
<accession>A0ABS8Z8L4</accession>
<organism evidence="2 3">
    <name type="scientific">Kibdelosporangium philippinense</name>
    <dbReference type="NCBI Taxonomy" id="211113"/>
    <lineage>
        <taxon>Bacteria</taxon>
        <taxon>Bacillati</taxon>
        <taxon>Actinomycetota</taxon>
        <taxon>Actinomycetes</taxon>
        <taxon>Pseudonocardiales</taxon>
        <taxon>Pseudonocardiaceae</taxon>
        <taxon>Kibdelosporangium</taxon>
    </lineage>
</organism>
<keyword evidence="3" id="KW-1185">Reference proteome</keyword>
<feature type="domain" description="N-acetyltransferase" evidence="1">
    <location>
        <begin position="1"/>
        <end position="153"/>
    </location>
</feature>
<dbReference type="RefSeq" id="WP_233724473.1">
    <property type="nucleotide sequence ID" value="NZ_JAJVCN010000001.1"/>
</dbReference>
<gene>
    <name evidence="2" type="ORF">LWC34_08640</name>
</gene>
<comment type="caution">
    <text evidence="2">The sequence shown here is derived from an EMBL/GenBank/DDBJ whole genome shotgun (WGS) entry which is preliminary data.</text>
</comment>
<dbReference type="Gene3D" id="3.40.630.30">
    <property type="match status" value="1"/>
</dbReference>
<evidence type="ECO:0000313" key="3">
    <source>
        <dbReference type="Proteomes" id="UP001521150"/>
    </source>
</evidence>